<name>A0A3M2RK43_9GAMM</name>
<protein>
    <submittedName>
        <fullName evidence="1">Bifunctional 3-demethylubiquinone-9 3-methyltransferase/ 2-octaprenyl-6-hydroxy phenol methylase</fullName>
    </submittedName>
</protein>
<sequence>MYSGSEELLVNKISGICPVCELSALEPFREVEQKRYLRCGNCQATVMAPECRLTPDEECAVYQLHDNDPDDAGYRRFLSKLADPILAALPEGAAGLDFGCGPGPALAAMFEEAGFPVALYDLFFYPESAVLEQRYDFVTCTEVVEHLFEPAKVFAQFDRLLKPGGVLGVMTCFQTDDDRFDNWHYRRDPTHVVFYRQATFEWLAVRYGWHLEIPAKDAVLLHKPI</sequence>
<dbReference type="Proteomes" id="UP000265903">
    <property type="component" value="Unassembled WGS sequence"/>
</dbReference>
<comment type="caution">
    <text evidence="1">The sequence shown here is derived from an EMBL/GenBank/DDBJ whole genome shotgun (WGS) entry which is preliminary data.</text>
</comment>
<accession>A0A3M2RK43</accession>
<dbReference type="AlphaFoldDB" id="A0A3M2RK43"/>
<dbReference type="InterPro" id="IPR029063">
    <property type="entry name" value="SAM-dependent_MTases_sf"/>
</dbReference>
<gene>
    <name evidence="1" type="ORF">DOQ08_00262</name>
</gene>
<organism evidence="1 2">
    <name type="scientific">Marinobacter litoralis</name>
    <dbReference type="NCBI Taxonomy" id="187981"/>
    <lineage>
        <taxon>Bacteria</taxon>
        <taxon>Pseudomonadati</taxon>
        <taxon>Pseudomonadota</taxon>
        <taxon>Gammaproteobacteria</taxon>
        <taxon>Pseudomonadales</taxon>
        <taxon>Marinobacteraceae</taxon>
        <taxon>Marinobacter</taxon>
    </lineage>
</organism>
<evidence type="ECO:0000313" key="1">
    <source>
        <dbReference type="EMBL" id="RMJ05592.1"/>
    </source>
</evidence>
<reference evidence="1 2" key="1">
    <citation type="submission" date="2018-08" db="EMBL/GenBank/DDBJ databases">
        <title>Whole Genome Sequence of the Moderate Halophilic Marine Bacterium Marinobacter litoralis Sw-45.</title>
        <authorList>
            <person name="Musa H."/>
        </authorList>
    </citation>
    <scope>NUCLEOTIDE SEQUENCE [LARGE SCALE GENOMIC DNA]</scope>
    <source>
        <strain evidence="1 2">Sw-45</strain>
    </source>
</reference>
<dbReference type="EMBL" id="QMDL01000001">
    <property type="protein sequence ID" value="RMJ05592.1"/>
    <property type="molecule type" value="Genomic_DNA"/>
</dbReference>
<proteinExistence type="predicted"/>
<evidence type="ECO:0000313" key="2">
    <source>
        <dbReference type="Proteomes" id="UP000265903"/>
    </source>
</evidence>
<dbReference type="Gene3D" id="3.40.50.150">
    <property type="entry name" value="Vaccinia Virus protein VP39"/>
    <property type="match status" value="2"/>
</dbReference>
<dbReference type="GO" id="GO:0008168">
    <property type="term" value="F:methyltransferase activity"/>
    <property type="evidence" value="ECO:0007669"/>
    <property type="project" value="UniProtKB-KW"/>
</dbReference>
<keyword evidence="1" id="KW-0808">Transferase</keyword>
<dbReference type="SUPFAM" id="SSF53335">
    <property type="entry name" value="S-adenosyl-L-methionine-dependent methyltransferases"/>
    <property type="match status" value="1"/>
</dbReference>
<keyword evidence="1" id="KW-0489">Methyltransferase</keyword>
<keyword evidence="2" id="KW-1185">Reference proteome</keyword>
<dbReference type="Pfam" id="PF13489">
    <property type="entry name" value="Methyltransf_23"/>
    <property type="match status" value="1"/>
</dbReference>
<dbReference type="GO" id="GO:0032259">
    <property type="term" value="P:methylation"/>
    <property type="evidence" value="ECO:0007669"/>
    <property type="project" value="UniProtKB-KW"/>
</dbReference>
<keyword evidence="1" id="KW-0830">Ubiquinone</keyword>